<dbReference type="OrthoDB" id="1110966at2"/>
<keyword evidence="2" id="KW-1185">Reference proteome</keyword>
<dbReference type="RefSeq" id="WP_077564691.1">
    <property type="nucleotide sequence ID" value="NZ_CP016378.1"/>
</dbReference>
<protein>
    <submittedName>
        <fullName evidence="1">Uncharacterized protein</fullName>
    </submittedName>
</protein>
<organism evidence="1 2">
    <name type="scientific">Elizabethkingia meningoseptica</name>
    <name type="common">Chryseobacterium meningosepticum</name>
    <dbReference type="NCBI Taxonomy" id="238"/>
    <lineage>
        <taxon>Bacteria</taxon>
        <taxon>Pseudomonadati</taxon>
        <taxon>Bacteroidota</taxon>
        <taxon>Flavobacteriia</taxon>
        <taxon>Flavobacteriales</taxon>
        <taxon>Weeksellaceae</taxon>
        <taxon>Elizabethkingia</taxon>
    </lineage>
</organism>
<dbReference type="AlphaFoldDB" id="A0A1T3F7P4"/>
<comment type="caution">
    <text evidence="1">The sequence shown here is derived from an EMBL/GenBank/DDBJ whole genome shotgun (WGS) entry which is preliminary data.</text>
</comment>
<accession>A0A1T3F7P4</accession>
<dbReference type="Proteomes" id="UP000188947">
    <property type="component" value="Unassembled WGS sequence"/>
</dbReference>
<evidence type="ECO:0000313" key="1">
    <source>
        <dbReference type="EMBL" id="OOH95314.1"/>
    </source>
</evidence>
<name>A0A1T3F7P4_ELIME</name>
<gene>
    <name evidence="1" type="ORF">BMF97_10825</name>
</gene>
<sequence length="527" mass="60840">MKLKRSLNFYLVLLISIILLNSCREEPLQENRNHTGIVSEALVKDGRLYFPNKESLQSTYNDLKKRKPQEIEQFVKEKKIEPLRPVITEENEKEVMTLMKARIASVNKLFSNAIAGTNNKIPNSLTDEDVYNDLDDMEEIVGDDAYSAMLNSKAEIQVADNVYKYTDVGLFITPAENYAQLETYLEVRNISPNLLQPTPQYIAESFIKDKPVNEITPLGNDIGYFIANNPLELVDEGQGGVYIPPIQAPLPVVEPSIDEIVRNIKIGEIRQPKLGNIFGKTWVTEDKYESRRRVKVKFYSQNLFLVYAIGCKVKHQYKGWTGLWRKENAEKLGMGVNSITWVFDHPFNNFRQNGVPREQYFFENKMFTSLNNYYNYVDRGPARMPRLPFENKIDGVIQIVTEYTSLSEEQLRKIFYEQVWKVVKKIGEDYNKKYNKVVVILDSYSALYVQYYDFSKVKDNEDVIENIFDWGAVTPQFTYNFGGVVGNGVSITSYKFDFKNPTATTINMYGIAKKNGKWHGAKLIVER</sequence>
<evidence type="ECO:0000313" key="2">
    <source>
        <dbReference type="Proteomes" id="UP000188947"/>
    </source>
</evidence>
<proteinExistence type="predicted"/>
<dbReference type="STRING" id="238.BBD35_17685"/>
<reference evidence="1 2" key="1">
    <citation type="submission" date="2016-11" db="EMBL/GenBank/DDBJ databases">
        <title>Genome sequence and comparative genomic analysis of clinical strain Elizabethkingia meningoseptica 61421 PRCM.</title>
        <authorList>
            <person name="Wang M."/>
            <person name="Hu S."/>
            <person name="Cao L."/>
            <person name="Jiang T."/>
            <person name="Zhou Y."/>
            <person name="Ming D."/>
        </authorList>
    </citation>
    <scope>NUCLEOTIDE SEQUENCE [LARGE SCALE GENOMIC DNA]</scope>
    <source>
        <strain evidence="1 2">61421 PRCM</strain>
    </source>
</reference>
<dbReference type="EMBL" id="MPOG01000011">
    <property type="protein sequence ID" value="OOH95314.1"/>
    <property type="molecule type" value="Genomic_DNA"/>
</dbReference>